<proteinExistence type="predicted"/>
<evidence type="ECO:0000313" key="2">
    <source>
        <dbReference type="EMBL" id="MPN13712.1"/>
    </source>
</evidence>
<reference evidence="2" key="1">
    <citation type="submission" date="2019-08" db="EMBL/GenBank/DDBJ databases">
        <authorList>
            <person name="Kucharzyk K."/>
            <person name="Murdoch R.W."/>
            <person name="Higgins S."/>
            <person name="Loffler F."/>
        </authorList>
    </citation>
    <scope>NUCLEOTIDE SEQUENCE</scope>
</reference>
<feature type="compositionally biased region" description="Basic residues" evidence="1">
    <location>
        <begin position="62"/>
        <end position="75"/>
    </location>
</feature>
<dbReference type="EMBL" id="VSSQ01060252">
    <property type="protein sequence ID" value="MPN13712.1"/>
    <property type="molecule type" value="Genomic_DNA"/>
</dbReference>
<gene>
    <name evidence="2" type="ORF">SDC9_161036</name>
</gene>
<feature type="compositionally biased region" description="Basic and acidic residues" evidence="1">
    <location>
        <begin position="76"/>
        <end position="86"/>
    </location>
</feature>
<dbReference type="AlphaFoldDB" id="A0A645FJK7"/>
<organism evidence="2">
    <name type="scientific">bioreactor metagenome</name>
    <dbReference type="NCBI Taxonomy" id="1076179"/>
    <lineage>
        <taxon>unclassified sequences</taxon>
        <taxon>metagenomes</taxon>
        <taxon>ecological metagenomes</taxon>
    </lineage>
</organism>
<name>A0A645FJK7_9ZZZZ</name>
<feature type="region of interest" description="Disordered" evidence="1">
    <location>
        <begin position="1"/>
        <end position="30"/>
    </location>
</feature>
<accession>A0A645FJK7</accession>
<comment type="caution">
    <text evidence="2">The sequence shown here is derived from an EMBL/GenBank/DDBJ whole genome shotgun (WGS) entry which is preliminary data.</text>
</comment>
<protein>
    <submittedName>
        <fullName evidence="2">Uncharacterized protein</fullName>
    </submittedName>
</protein>
<evidence type="ECO:0000256" key="1">
    <source>
        <dbReference type="SAM" id="MobiDB-lite"/>
    </source>
</evidence>
<feature type="region of interest" description="Disordered" evidence="1">
    <location>
        <begin position="45"/>
        <end position="86"/>
    </location>
</feature>
<sequence>MFGPADAHGTQSGGQQKRQASLQRRPTQDLLKVQRQKVILHAVTAHEHHGQRHRGAQAGHAQQRHGHQRSTRAHFNHREQRQQHHCCQHDADDLGTAPAPIRPLHQRRHQQSAAQRDSDAARQVEALPHALRTVTRQIAQCCQGARPGDHHHHPQHPVPAQPLREQPTQ</sequence>
<feature type="region of interest" description="Disordered" evidence="1">
    <location>
        <begin position="144"/>
        <end position="169"/>
    </location>
</feature>
<feature type="compositionally biased region" description="Polar residues" evidence="1">
    <location>
        <begin position="9"/>
        <end position="25"/>
    </location>
</feature>